<dbReference type="PANTHER" id="PTHR24379:SF121">
    <property type="entry name" value="C2H2-TYPE DOMAIN-CONTAINING PROTEIN"/>
    <property type="match status" value="1"/>
</dbReference>
<evidence type="ECO:0000256" key="2">
    <source>
        <dbReference type="ARBA" id="ARBA00022737"/>
    </source>
</evidence>
<keyword evidence="4" id="KW-0862">Zinc</keyword>
<dbReference type="Ensembl" id="ENSMLET00000021545.1">
    <property type="protein sequence ID" value="ENSMLEP00000004372.1"/>
    <property type="gene ID" value="ENSMLEG00000019711.1"/>
</dbReference>
<dbReference type="FunFam" id="3.30.160.60:FF:001222">
    <property type="entry name" value="zinc finger protein 639"/>
    <property type="match status" value="1"/>
</dbReference>
<evidence type="ECO:0000256" key="1">
    <source>
        <dbReference type="ARBA" id="ARBA00022723"/>
    </source>
</evidence>
<dbReference type="InterPro" id="IPR013087">
    <property type="entry name" value="Znf_C2H2_type"/>
</dbReference>
<evidence type="ECO:0000256" key="3">
    <source>
        <dbReference type="ARBA" id="ARBA00022771"/>
    </source>
</evidence>
<evidence type="ECO:0000313" key="9">
    <source>
        <dbReference type="Proteomes" id="UP000233140"/>
    </source>
</evidence>
<dbReference type="Gene3D" id="3.30.160.60">
    <property type="entry name" value="Classic Zinc Finger"/>
    <property type="match status" value="3"/>
</dbReference>
<dbReference type="GeneTree" id="ENSGT00940000156335"/>
<feature type="domain" description="C2H2-type" evidence="7">
    <location>
        <begin position="360"/>
        <end position="387"/>
    </location>
</feature>
<protein>
    <recommendedName>
        <fullName evidence="7">C2H2-type domain-containing protein</fullName>
    </recommendedName>
</protein>
<keyword evidence="2" id="KW-0677">Repeat</keyword>
<keyword evidence="1" id="KW-0479">Metal-binding</keyword>
<accession>A0A2K5XM58</accession>
<dbReference type="SUPFAM" id="SSF57667">
    <property type="entry name" value="beta-beta-alpha zinc fingers"/>
    <property type="match status" value="3"/>
</dbReference>
<dbReference type="PANTHER" id="PTHR24379">
    <property type="entry name" value="KRAB AND ZINC FINGER DOMAIN-CONTAINING"/>
    <property type="match status" value="1"/>
</dbReference>
<name>A0A2K5XM58_MANLE</name>
<dbReference type="PROSITE" id="PS00028">
    <property type="entry name" value="ZINC_FINGER_C2H2_1"/>
    <property type="match status" value="2"/>
</dbReference>
<dbReference type="GO" id="GO:0008270">
    <property type="term" value="F:zinc ion binding"/>
    <property type="evidence" value="ECO:0007669"/>
    <property type="project" value="UniProtKB-KW"/>
</dbReference>
<organism evidence="8 9">
    <name type="scientific">Mandrillus leucophaeus</name>
    <name type="common">Drill</name>
    <name type="synonym">Papio leucophaeus</name>
    <dbReference type="NCBI Taxonomy" id="9568"/>
    <lineage>
        <taxon>Eukaryota</taxon>
        <taxon>Metazoa</taxon>
        <taxon>Chordata</taxon>
        <taxon>Craniata</taxon>
        <taxon>Vertebrata</taxon>
        <taxon>Euteleostomi</taxon>
        <taxon>Mammalia</taxon>
        <taxon>Eutheria</taxon>
        <taxon>Euarchontoglires</taxon>
        <taxon>Primates</taxon>
        <taxon>Haplorrhini</taxon>
        <taxon>Catarrhini</taxon>
        <taxon>Cercopithecidae</taxon>
        <taxon>Cercopithecinae</taxon>
        <taxon>Mandrillus</taxon>
    </lineage>
</organism>
<keyword evidence="3 5" id="KW-0863">Zinc-finger</keyword>
<feature type="compositionally biased region" description="Basic residues" evidence="6">
    <location>
        <begin position="1"/>
        <end position="14"/>
    </location>
</feature>
<dbReference type="SMART" id="SM00355">
    <property type="entry name" value="ZnF_C2H2"/>
    <property type="match status" value="6"/>
</dbReference>
<evidence type="ECO:0000259" key="7">
    <source>
        <dbReference type="PROSITE" id="PS50157"/>
    </source>
</evidence>
<sequence>MNEYPKKRKRKTQHPSRYSDSFGISRIADGFNGIFSDHHLKYFDNKDDDSDTKTSNELPKFADGIKARNRNQNYLVPSPVLRILDHTAFSTEKSAGIEICDEECDSPESVNQQTQEENVPIAVEVHAISEDYDIETENNSSESLQDQTDEEPPPSLNVTAQQKWPLLRADSSGLYKCELCEFNSKYFSDLKQHMILKHKCTDSNVCRVCKESFSTNILLIEHAKLHEEDPCICKYCDYKTVIFENLSQHIADSHFSDHLYWCEQCDVQFSSSSELYVSRSTAVMNSTCVSSVNMKLMIQKTCIAIYKYNNGEHGQYSLLSKITFDKCKNFFVWQVCGFRSRCHTNVNGHAAIEHTKIFLHVCDDCGKGFSSMLESCKHLNSHLSEGIYLCQYCAYSTGQIEDLKIHLDFKHSADLSHKCSDCLMRFGNERELSHLPIHETT</sequence>
<feature type="region of interest" description="Disordered" evidence="6">
    <location>
        <begin position="1"/>
        <end position="21"/>
    </location>
</feature>
<dbReference type="STRING" id="9568.ENSMLEP00000004372"/>
<dbReference type="PROSITE" id="PS50157">
    <property type="entry name" value="ZINC_FINGER_C2H2_2"/>
    <property type="match status" value="1"/>
</dbReference>
<reference evidence="8" key="2">
    <citation type="submission" date="2025-09" db="UniProtKB">
        <authorList>
            <consortium name="Ensembl"/>
        </authorList>
    </citation>
    <scope>IDENTIFICATION</scope>
</reference>
<proteinExistence type="predicted"/>
<reference evidence="8" key="1">
    <citation type="submission" date="2025-08" db="UniProtKB">
        <authorList>
            <consortium name="Ensembl"/>
        </authorList>
    </citation>
    <scope>IDENTIFICATION</scope>
</reference>
<dbReference type="AlphaFoldDB" id="A0A2K5XM58"/>
<evidence type="ECO:0000313" key="8">
    <source>
        <dbReference type="Ensembl" id="ENSMLEP00000004372.1"/>
    </source>
</evidence>
<keyword evidence="9" id="KW-1185">Reference proteome</keyword>
<evidence type="ECO:0000256" key="6">
    <source>
        <dbReference type="SAM" id="MobiDB-lite"/>
    </source>
</evidence>
<dbReference type="Proteomes" id="UP000233140">
    <property type="component" value="Unassembled WGS sequence"/>
</dbReference>
<evidence type="ECO:0000256" key="4">
    <source>
        <dbReference type="ARBA" id="ARBA00022833"/>
    </source>
</evidence>
<feature type="compositionally biased region" description="Polar residues" evidence="6">
    <location>
        <begin position="137"/>
        <end position="146"/>
    </location>
</feature>
<evidence type="ECO:0000256" key="5">
    <source>
        <dbReference type="PROSITE-ProRule" id="PRU00042"/>
    </source>
</evidence>
<dbReference type="InterPro" id="IPR036236">
    <property type="entry name" value="Znf_C2H2_sf"/>
</dbReference>
<feature type="region of interest" description="Disordered" evidence="6">
    <location>
        <begin position="136"/>
        <end position="157"/>
    </location>
</feature>
<dbReference type="FunFam" id="3.30.160.60:FF:001103">
    <property type="entry name" value="Zinc finger protein 639"/>
    <property type="match status" value="1"/>
</dbReference>